<comment type="caution">
    <text evidence="2">The sequence shown here is derived from an EMBL/GenBank/DDBJ whole genome shotgun (WGS) entry which is preliminary data.</text>
</comment>
<evidence type="ECO:0000313" key="3">
    <source>
        <dbReference type="Proteomes" id="UP000266841"/>
    </source>
</evidence>
<feature type="compositionally biased region" description="Polar residues" evidence="1">
    <location>
        <begin position="413"/>
        <end position="425"/>
    </location>
</feature>
<evidence type="ECO:0000256" key="1">
    <source>
        <dbReference type="SAM" id="MobiDB-lite"/>
    </source>
</evidence>
<gene>
    <name evidence="2" type="ORF">THAOC_16422</name>
</gene>
<proteinExistence type="predicted"/>
<evidence type="ECO:0000313" key="2">
    <source>
        <dbReference type="EMBL" id="EJK62949.1"/>
    </source>
</evidence>
<sequence length="546" mass="58606">MPMPLAAAGIKKPAEKPAFVHFYRSGGQGTDPPDAGTHLPETMEKPPLYSRSAVGGAANTPGSLLDKARTFSEFSVHQVELVRQALIQTSEDGAGHDRNSTEIAAAFAELKATYDKLALLKWDSARLDYEEAHRVNVGLQQAQINQIAAAPPTPSAPEAENATASRQRLNSNPWKDDESMQPPDWIENAFDESAFPADDDDDDDANSTGTHPLNANAEPFTRLDSSINTPPGFRNGTAANGHSKRVEINDEDVANHQMDDGSDTKPAAMRSLTSTSTDVSSLKTGEEACTEEGSYEEDTDTDSVTTASTEEIPPADNFDYVYTGGYSVRVSGGKEMKGVVPKTVKYVLIDPSVKVVEEGAFQGCNILETVTVPSTVEKIGDNAFRKCAKLKSVAFLTKARRSRRRYGGEKPSNARSSSALSTHDGRSSSLRSIGDWAFFNCSSLGVVTLPDGLETIGERAFQRCSALSITSMPSTLTSLGENAFVGCPRETKGALDRWEKKHSSEDDDACTMRAEGTEEGTEDSTGTNFEISGQAVLNPSALLVNS</sequence>
<feature type="compositionally biased region" description="Acidic residues" evidence="1">
    <location>
        <begin position="288"/>
        <end position="301"/>
    </location>
</feature>
<keyword evidence="3" id="KW-1185">Reference proteome</keyword>
<dbReference type="EMBL" id="AGNL01018525">
    <property type="protein sequence ID" value="EJK62949.1"/>
    <property type="molecule type" value="Genomic_DNA"/>
</dbReference>
<dbReference type="SUPFAM" id="SSF52058">
    <property type="entry name" value="L domain-like"/>
    <property type="match status" value="1"/>
</dbReference>
<dbReference type="Gene3D" id="3.80.10.10">
    <property type="entry name" value="Ribonuclease Inhibitor"/>
    <property type="match status" value="2"/>
</dbReference>
<dbReference type="PANTHER" id="PTHR45661:SF3">
    <property type="entry name" value="IG-LIKE DOMAIN-CONTAINING PROTEIN"/>
    <property type="match status" value="1"/>
</dbReference>
<name>K0SDB6_THAOC</name>
<dbReference type="InterPro" id="IPR026906">
    <property type="entry name" value="LRR_5"/>
</dbReference>
<dbReference type="InterPro" id="IPR053139">
    <property type="entry name" value="Surface_bspA-like"/>
</dbReference>
<feature type="compositionally biased region" description="Low complexity" evidence="1">
    <location>
        <begin position="271"/>
        <end position="283"/>
    </location>
</feature>
<protein>
    <recommendedName>
        <fullName evidence="4">Leucine-rich repeat domain-containing protein</fullName>
    </recommendedName>
</protein>
<feature type="region of interest" description="Disordered" evidence="1">
    <location>
        <begin position="148"/>
        <end position="311"/>
    </location>
</feature>
<dbReference type="Proteomes" id="UP000266841">
    <property type="component" value="Unassembled WGS sequence"/>
</dbReference>
<dbReference type="Pfam" id="PF13306">
    <property type="entry name" value="LRR_5"/>
    <property type="match status" value="2"/>
</dbReference>
<dbReference type="PANTHER" id="PTHR45661">
    <property type="entry name" value="SURFACE ANTIGEN"/>
    <property type="match status" value="1"/>
</dbReference>
<feature type="region of interest" description="Disordered" evidence="1">
    <location>
        <begin position="22"/>
        <end position="45"/>
    </location>
</feature>
<organism evidence="2 3">
    <name type="scientific">Thalassiosira oceanica</name>
    <name type="common">Marine diatom</name>
    <dbReference type="NCBI Taxonomy" id="159749"/>
    <lineage>
        <taxon>Eukaryota</taxon>
        <taxon>Sar</taxon>
        <taxon>Stramenopiles</taxon>
        <taxon>Ochrophyta</taxon>
        <taxon>Bacillariophyta</taxon>
        <taxon>Coscinodiscophyceae</taxon>
        <taxon>Thalassiosirophycidae</taxon>
        <taxon>Thalassiosirales</taxon>
        <taxon>Thalassiosiraceae</taxon>
        <taxon>Thalassiosira</taxon>
    </lineage>
</organism>
<dbReference type="InterPro" id="IPR032675">
    <property type="entry name" value="LRR_dom_sf"/>
</dbReference>
<dbReference type="AlphaFoldDB" id="K0SDB6"/>
<feature type="compositionally biased region" description="Basic and acidic residues" evidence="1">
    <location>
        <begin position="244"/>
        <end position="263"/>
    </location>
</feature>
<accession>K0SDB6</accession>
<dbReference type="OrthoDB" id="10264456at2759"/>
<dbReference type="eggNOG" id="ENOG502R9GP">
    <property type="taxonomic scope" value="Eukaryota"/>
</dbReference>
<dbReference type="OMA" id="DWAFFNC"/>
<feature type="region of interest" description="Disordered" evidence="1">
    <location>
        <begin position="402"/>
        <end position="425"/>
    </location>
</feature>
<evidence type="ECO:0008006" key="4">
    <source>
        <dbReference type="Google" id="ProtNLM"/>
    </source>
</evidence>
<reference evidence="2 3" key="1">
    <citation type="journal article" date="2012" name="Genome Biol.">
        <title>Genome and low-iron response of an oceanic diatom adapted to chronic iron limitation.</title>
        <authorList>
            <person name="Lommer M."/>
            <person name="Specht M."/>
            <person name="Roy A.S."/>
            <person name="Kraemer L."/>
            <person name="Andreson R."/>
            <person name="Gutowska M.A."/>
            <person name="Wolf J."/>
            <person name="Bergner S.V."/>
            <person name="Schilhabel M.B."/>
            <person name="Klostermeier U.C."/>
            <person name="Beiko R.G."/>
            <person name="Rosenstiel P."/>
            <person name="Hippler M."/>
            <person name="Laroche J."/>
        </authorList>
    </citation>
    <scope>NUCLEOTIDE SEQUENCE [LARGE SCALE GENOMIC DNA]</scope>
    <source>
        <strain evidence="2 3">CCMP1005</strain>
    </source>
</reference>
<feature type="compositionally biased region" description="Low complexity" evidence="1">
    <location>
        <begin position="302"/>
        <end position="311"/>
    </location>
</feature>
<feature type="compositionally biased region" description="Low complexity" evidence="1">
    <location>
        <begin position="148"/>
        <end position="165"/>
    </location>
</feature>